<reference evidence="1 2" key="1">
    <citation type="submission" date="2011-06" db="EMBL/GenBank/DDBJ databases">
        <title>The Genome Sequence of Fusarium oxysporum FOSC 3-a.</title>
        <authorList>
            <consortium name="The Broad Institute Genome Sequencing Platform"/>
            <person name="Ma L.-J."/>
            <person name="Gale L.R."/>
            <person name="Schwartz D.C."/>
            <person name="Zhou S."/>
            <person name="Corby-Kistler H."/>
            <person name="Young S.K."/>
            <person name="Zeng Q."/>
            <person name="Gargeya S."/>
            <person name="Fitzgerald M."/>
            <person name="Haas B."/>
            <person name="Abouelleil A."/>
            <person name="Alvarado L."/>
            <person name="Arachchi H.M."/>
            <person name="Berlin A."/>
            <person name="Brown A."/>
            <person name="Chapman S.B."/>
            <person name="Chen Z."/>
            <person name="Dunbar C."/>
            <person name="Freedman E."/>
            <person name="Gearin G."/>
            <person name="Gellesch M."/>
            <person name="Goldberg J."/>
            <person name="Griggs A."/>
            <person name="Gujja S."/>
            <person name="Heiman D."/>
            <person name="Howarth C."/>
            <person name="Larson L."/>
            <person name="Lui A."/>
            <person name="MacDonald P.J.P."/>
            <person name="Mehta T."/>
            <person name="Montmayeur A."/>
            <person name="Murphy C."/>
            <person name="Neiman D."/>
            <person name="Pearson M."/>
            <person name="Priest M."/>
            <person name="Roberts A."/>
            <person name="Saif S."/>
            <person name="Shea T."/>
            <person name="Shenoy N."/>
            <person name="Sisk P."/>
            <person name="Stolte C."/>
            <person name="Sykes S."/>
            <person name="Wortman J."/>
            <person name="Nusbaum C."/>
            <person name="Birren B."/>
        </authorList>
    </citation>
    <scope>NUCLEOTIDE SEQUENCE [LARGE SCALE GENOMIC DNA]</scope>
    <source>
        <strain evidence="2">FOSC 3-a</strain>
    </source>
</reference>
<dbReference type="AlphaFoldDB" id="W9I0E5"/>
<sequence>MESFLLRLPGRAMANALEREDLKNITLLNSALRKKYGGEYFQTVRVRGSQSQVADRLGKFLDQEQHPGTFVPKSKIKFLEIHIVAARVLDPRTARDHQGNFEDARCFERIAQALKEIVELVGISIEFSAPRGHQIRLTQLTQLLKQDLVQTNLRDVRLINTSGGVDARKELFLTLMKMCGHSQARCVDFDHYPGLCSFLYSLSP</sequence>
<dbReference type="OrthoDB" id="5102016at2759"/>
<organism evidence="1 2">
    <name type="scientific">Fusarium oxysporum NRRL 32931</name>
    <dbReference type="NCBI Taxonomy" id="660029"/>
    <lineage>
        <taxon>Eukaryota</taxon>
        <taxon>Fungi</taxon>
        <taxon>Dikarya</taxon>
        <taxon>Ascomycota</taxon>
        <taxon>Pezizomycotina</taxon>
        <taxon>Sordariomycetes</taxon>
        <taxon>Hypocreomycetidae</taxon>
        <taxon>Hypocreales</taxon>
        <taxon>Nectriaceae</taxon>
        <taxon>Fusarium</taxon>
        <taxon>Fusarium oxysporum species complex</taxon>
    </lineage>
</organism>
<evidence type="ECO:0000313" key="1">
    <source>
        <dbReference type="EMBL" id="EWY88082.1"/>
    </source>
</evidence>
<dbReference type="Proteomes" id="UP000030753">
    <property type="component" value="Unassembled WGS sequence"/>
</dbReference>
<proteinExistence type="predicted"/>
<evidence type="ECO:0000313" key="2">
    <source>
        <dbReference type="Proteomes" id="UP000030753"/>
    </source>
</evidence>
<name>W9I0E5_FUSOX</name>
<dbReference type="EMBL" id="JH717844">
    <property type="protein sequence ID" value="EWY88082.1"/>
    <property type="molecule type" value="Genomic_DNA"/>
</dbReference>
<protein>
    <submittedName>
        <fullName evidence="1">Uncharacterized protein</fullName>
    </submittedName>
</protein>
<dbReference type="HOGENOM" id="CLU_1343290_0_0_1"/>
<gene>
    <name evidence="1" type="ORF">FOYG_09430</name>
</gene>
<accession>W9I0E5</accession>